<dbReference type="SUPFAM" id="SSF48173">
    <property type="entry name" value="Cryptochrome/photolyase FAD-binding domain"/>
    <property type="match status" value="1"/>
</dbReference>
<keyword evidence="2" id="KW-1185">Reference proteome</keyword>
<dbReference type="InterPro" id="IPR052551">
    <property type="entry name" value="UV-DNA_repair_photolyase"/>
</dbReference>
<dbReference type="RefSeq" id="WP_173943311.1">
    <property type="nucleotide sequence ID" value="NZ_CBCSCD010000001.1"/>
</dbReference>
<protein>
    <submittedName>
        <fullName evidence="1">Cryptochrome/photolyase family protein</fullName>
    </submittedName>
</protein>
<dbReference type="EMBL" id="CP028941">
    <property type="protein sequence ID" value="QKM63149.1"/>
    <property type="molecule type" value="Genomic_DNA"/>
</dbReference>
<evidence type="ECO:0000313" key="1">
    <source>
        <dbReference type="EMBL" id="QKM63149.1"/>
    </source>
</evidence>
<dbReference type="InterPro" id="IPR007357">
    <property type="entry name" value="PhrB-like"/>
</dbReference>
<dbReference type="Gene3D" id="1.10.579.10">
    <property type="entry name" value="DNA Cyclobutane Dipyrimidine Photolyase, subunit A, domain 3"/>
    <property type="match status" value="1"/>
</dbReference>
<sequence>MASKKLAVKNLTVKKLVLILGDQLDINSPILQHIDPKADRLLMVESANEAQHVWSHKARIALFLSAMRHFAQQLEGLGLPLLYLKQSSQTIAECLRDQITSGQFNHLVCVEPGEWRLKKAIEDLATELNITLEMQEDAHFYCSRQEFSQWVANKKELRLEYFYRLMRKTHGILVDPEGNPEGGQWNFDKDNRKPFPKKGPGLIPAPEWFAPDEITQEVIAEVEERYPDHPGSLAHFQWPVTRSQALQALEGFVEYRLATFGVHEDAMWTDTPFGWHSLLSSSLNLKLLNPREVIAAVLVAWKKQDLDLATVEGFIRQILGWREFVRGMYYLDMPQMAEDNFYDHHNALPAWYWTGKTKMRCMQESIGQTLEYGYAHHIQRLMVTGNFALLAEILPKAVCDWYLAIYVDAIEWVELPNTAGMALFASGGRFTSKPYIASGAYIKRMSNYCGSCQYKQDVRFGEGACPITNLYWNFLIKHRAQFDASPRTRLMTVNLSKISAEDQQAIQAHAQTILANLDSL</sequence>
<dbReference type="InterPro" id="IPR014729">
    <property type="entry name" value="Rossmann-like_a/b/a_fold"/>
</dbReference>
<accession>A0A6M9PR69</accession>
<organism evidence="1 2">
    <name type="scientific">Polynucleobacter antarcticus</name>
    <dbReference type="NCBI Taxonomy" id="1743162"/>
    <lineage>
        <taxon>Bacteria</taxon>
        <taxon>Pseudomonadati</taxon>
        <taxon>Pseudomonadota</taxon>
        <taxon>Betaproteobacteria</taxon>
        <taxon>Burkholderiales</taxon>
        <taxon>Burkholderiaceae</taxon>
        <taxon>Polynucleobacter</taxon>
    </lineage>
</organism>
<dbReference type="PANTHER" id="PTHR38657">
    <property type="entry name" value="SLR1343 PROTEIN"/>
    <property type="match status" value="1"/>
</dbReference>
<dbReference type="Pfam" id="PF04244">
    <property type="entry name" value="DPRP"/>
    <property type="match status" value="1"/>
</dbReference>
<evidence type="ECO:0000313" key="2">
    <source>
        <dbReference type="Proteomes" id="UP000500806"/>
    </source>
</evidence>
<dbReference type="Gene3D" id="3.40.50.620">
    <property type="entry name" value="HUPs"/>
    <property type="match status" value="1"/>
</dbReference>
<keyword evidence="1" id="KW-0456">Lyase</keyword>
<dbReference type="GO" id="GO:0016829">
    <property type="term" value="F:lyase activity"/>
    <property type="evidence" value="ECO:0007669"/>
    <property type="project" value="UniProtKB-KW"/>
</dbReference>
<proteinExistence type="predicted"/>
<dbReference type="PANTHER" id="PTHR38657:SF1">
    <property type="entry name" value="SLR1343 PROTEIN"/>
    <property type="match status" value="1"/>
</dbReference>
<dbReference type="Proteomes" id="UP000500806">
    <property type="component" value="Chromosome"/>
</dbReference>
<dbReference type="AlphaFoldDB" id="A0A6M9PR69"/>
<gene>
    <name evidence="1" type="ORF">DCO16_08835</name>
</gene>
<name>A0A6M9PR69_9BURK</name>
<dbReference type="InterPro" id="IPR036134">
    <property type="entry name" value="Crypto/Photolyase_FAD-like_sf"/>
</dbReference>
<dbReference type="Gene3D" id="1.10.10.1710">
    <property type="entry name" value="Deoxyribodipyrimidine photolyase-related"/>
    <property type="match status" value="1"/>
</dbReference>
<dbReference type="KEGG" id="pani:DCO16_08835"/>
<reference evidence="1 2" key="1">
    <citation type="submission" date="2018-04" db="EMBL/GenBank/DDBJ databases">
        <title>Polynucleobacter sp. LimPoW16 genome.</title>
        <authorList>
            <person name="Hahn M.W."/>
        </authorList>
    </citation>
    <scope>NUCLEOTIDE SEQUENCE [LARGE SCALE GENOMIC DNA]</scope>
    <source>
        <strain evidence="1 2">LimPoW16</strain>
    </source>
</reference>
<dbReference type="Gene3D" id="1.25.40.80">
    <property type="match status" value="1"/>
</dbReference>